<evidence type="ECO:0000256" key="1">
    <source>
        <dbReference type="SAM" id="MobiDB-lite"/>
    </source>
</evidence>
<name>A0A7T1WQM4_9ACTN</name>
<sequence>MPNMTWLADVLRQGGLKVQEEGGWQTRGHGEMGDVRGILLHHTAGPAEGNYPSLNIVRDGDASLPGPRAQLGLARDGTWIVIAAGVAYHAGKGGPWESVPKDEGNEYMIGVEAESVGTHPDWTPEQLDSYPRGVAVLLRHVHQPASRAIGHKEWAPERKSDPAFWPGDMDGFRKEVERHLSGQGGPAPAPPQPGPGEPQPGGREFGTWGTGVKVHSEPKLDSPVVHTINGPTKVTVDFQQRGDLVNTDGFSNPWWAHIPQFNGFMTNIYIDHPDSLLPGVPQR</sequence>
<feature type="compositionally biased region" description="Basic and acidic residues" evidence="1">
    <location>
        <begin position="170"/>
        <end position="180"/>
    </location>
</feature>
<reference evidence="4" key="1">
    <citation type="submission" date="2020-02" db="EMBL/GenBank/DDBJ databases">
        <title>Streptomyces sp. ASO4wet.</title>
        <authorList>
            <person name="Risdian C."/>
            <person name="Landwehr W."/>
            <person name="Schupp P."/>
            <person name="Wink J."/>
        </authorList>
    </citation>
    <scope>NUCLEOTIDE SEQUENCE [LARGE SCALE GENOMIC DNA]</scope>
    <source>
        <strain evidence="4">ASO4wet</strain>
    </source>
</reference>
<feature type="compositionally biased region" description="Basic and acidic residues" evidence="1">
    <location>
        <begin position="150"/>
        <end position="161"/>
    </location>
</feature>
<dbReference type="SUPFAM" id="SSF55846">
    <property type="entry name" value="N-acetylmuramoyl-L-alanine amidase-like"/>
    <property type="match status" value="1"/>
</dbReference>
<dbReference type="RefSeq" id="WP_197350877.1">
    <property type="nucleotide sequence ID" value="NZ_CP048882.1"/>
</dbReference>
<dbReference type="KEGG" id="sbat:G4Z16_12600"/>
<evidence type="ECO:0000313" key="3">
    <source>
        <dbReference type="EMBL" id="QPP07088.1"/>
    </source>
</evidence>
<keyword evidence="4" id="KW-1185">Reference proteome</keyword>
<feature type="region of interest" description="Disordered" evidence="1">
    <location>
        <begin position="147"/>
        <end position="226"/>
    </location>
</feature>
<organism evidence="3 4">
    <name type="scientific">Streptomyces bathyalis</name>
    <dbReference type="NCBI Taxonomy" id="2710756"/>
    <lineage>
        <taxon>Bacteria</taxon>
        <taxon>Bacillati</taxon>
        <taxon>Actinomycetota</taxon>
        <taxon>Actinomycetes</taxon>
        <taxon>Kitasatosporales</taxon>
        <taxon>Streptomycetaceae</taxon>
        <taxon>Streptomyces</taxon>
    </lineage>
</organism>
<feature type="domain" description="N-acetylmuramoyl-L-alanine amidase" evidence="2">
    <location>
        <begin position="23"/>
        <end position="163"/>
    </location>
</feature>
<accession>A0A7T1WQM4</accession>
<dbReference type="InterPro" id="IPR036505">
    <property type="entry name" value="Amidase/PGRP_sf"/>
</dbReference>
<evidence type="ECO:0000313" key="4">
    <source>
        <dbReference type="Proteomes" id="UP000595046"/>
    </source>
</evidence>
<gene>
    <name evidence="3" type="ORF">G4Z16_12600</name>
</gene>
<dbReference type="EMBL" id="CP048882">
    <property type="protein sequence ID" value="QPP07088.1"/>
    <property type="molecule type" value="Genomic_DNA"/>
</dbReference>
<dbReference type="SMART" id="SM00644">
    <property type="entry name" value="Ami_2"/>
    <property type="match status" value="1"/>
</dbReference>
<dbReference type="AlphaFoldDB" id="A0A7T1WQM4"/>
<dbReference type="Pfam" id="PF01510">
    <property type="entry name" value="Amidase_2"/>
    <property type="match status" value="1"/>
</dbReference>
<dbReference type="Proteomes" id="UP000595046">
    <property type="component" value="Chromosome"/>
</dbReference>
<dbReference type="GO" id="GO:0008745">
    <property type="term" value="F:N-acetylmuramoyl-L-alanine amidase activity"/>
    <property type="evidence" value="ECO:0007669"/>
    <property type="project" value="InterPro"/>
</dbReference>
<feature type="compositionally biased region" description="Pro residues" evidence="1">
    <location>
        <begin position="187"/>
        <end position="198"/>
    </location>
</feature>
<protein>
    <submittedName>
        <fullName evidence="3">N-acetylmuramoyl-L-alanine amidase</fullName>
    </submittedName>
</protein>
<dbReference type="GO" id="GO:0009253">
    <property type="term" value="P:peptidoglycan catabolic process"/>
    <property type="evidence" value="ECO:0007669"/>
    <property type="project" value="InterPro"/>
</dbReference>
<dbReference type="Gene3D" id="3.40.80.10">
    <property type="entry name" value="Peptidoglycan recognition protein-like"/>
    <property type="match status" value="1"/>
</dbReference>
<dbReference type="InterPro" id="IPR002502">
    <property type="entry name" value="Amidase_domain"/>
</dbReference>
<proteinExistence type="predicted"/>
<evidence type="ECO:0000259" key="2">
    <source>
        <dbReference type="SMART" id="SM00644"/>
    </source>
</evidence>